<keyword evidence="5" id="KW-0028">Amino-acid biosynthesis</keyword>
<gene>
    <name evidence="10" type="ORF">MNBD_ALPHA07-330</name>
</gene>
<dbReference type="PANTHER" id="PTHR43808">
    <property type="entry name" value="ACETYLORNITHINE DEACETYLASE"/>
    <property type="match status" value="1"/>
</dbReference>
<comment type="cofactor">
    <cofactor evidence="1">
        <name>Zn(2+)</name>
        <dbReference type="ChEBI" id="CHEBI:29105"/>
    </cofactor>
</comment>
<protein>
    <submittedName>
        <fullName evidence="10">Acetylornithine deacetylase</fullName>
        <ecNumber evidence="10">3.5.1.16</ecNumber>
    </submittedName>
</protein>
<keyword evidence="4" id="KW-0055">Arginine biosynthesis</keyword>
<accession>A0A3B0RHE3</accession>
<comment type="similarity">
    <text evidence="2">Belongs to the peptidase M20A family. ArgE subfamily.</text>
</comment>
<dbReference type="CDD" id="cd03894">
    <property type="entry name" value="M20_ArgE"/>
    <property type="match status" value="1"/>
</dbReference>
<dbReference type="Pfam" id="PF07687">
    <property type="entry name" value="M20_dimer"/>
    <property type="match status" value="1"/>
</dbReference>
<evidence type="ECO:0000259" key="9">
    <source>
        <dbReference type="Pfam" id="PF07687"/>
    </source>
</evidence>
<evidence type="ECO:0000256" key="6">
    <source>
        <dbReference type="ARBA" id="ARBA00022723"/>
    </source>
</evidence>
<evidence type="ECO:0000256" key="7">
    <source>
        <dbReference type="ARBA" id="ARBA00022801"/>
    </source>
</evidence>
<reference evidence="10" key="1">
    <citation type="submission" date="2018-06" db="EMBL/GenBank/DDBJ databases">
        <authorList>
            <person name="Zhirakovskaya E."/>
        </authorList>
    </citation>
    <scope>NUCLEOTIDE SEQUENCE</scope>
</reference>
<dbReference type="InterPro" id="IPR010169">
    <property type="entry name" value="AcOrn-deacetyl"/>
</dbReference>
<dbReference type="InterPro" id="IPR002933">
    <property type="entry name" value="Peptidase_M20"/>
</dbReference>
<dbReference type="EMBL" id="UOEG01000023">
    <property type="protein sequence ID" value="VAV88286.1"/>
    <property type="molecule type" value="Genomic_DNA"/>
</dbReference>
<dbReference type="AlphaFoldDB" id="A0A3B0RHE3"/>
<dbReference type="Gene3D" id="3.40.630.10">
    <property type="entry name" value="Zn peptidases"/>
    <property type="match status" value="1"/>
</dbReference>
<evidence type="ECO:0000256" key="8">
    <source>
        <dbReference type="ARBA" id="ARBA00022833"/>
    </source>
</evidence>
<dbReference type="Pfam" id="PF01546">
    <property type="entry name" value="Peptidase_M20"/>
    <property type="match status" value="1"/>
</dbReference>
<evidence type="ECO:0000256" key="3">
    <source>
        <dbReference type="ARBA" id="ARBA00022490"/>
    </source>
</evidence>
<keyword evidence="7 10" id="KW-0378">Hydrolase</keyword>
<dbReference type="Gene3D" id="3.30.70.360">
    <property type="match status" value="1"/>
</dbReference>
<feature type="domain" description="Peptidase M20 dimerisation" evidence="9">
    <location>
        <begin position="173"/>
        <end position="286"/>
    </location>
</feature>
<dbReference type="GO" id="GO:0006526">
    <property type="term" value="P:L-arginine biosynthetic process"/>
    <property type="evidence" value="ECO:0007669"/>
    <property type="project" value="UniProtKB-KW"/>
</dbReference>
<organism evidence="10">
    <name type="scientific">hydrothermal vent metagenome</name>
    <dbReference type="NCBI Taxonomy" id="652676"/>
    <lineage>
        <taxon>unclassified sequences</taxon>
        <taxon>metagenomes</taxon>
        <taxon>ecological metagenomes</taxon>
    </lineage>
</organism>
<evidence type="ECO:0000313" key="10">
    <source>
        <dbReference type="EMBL" id="VAV88286.1"/>
    </source>
</evidence>
<dbReference type="InterPro" id="IPR050072">
    <property type="entry name" value="Peptidase_M20A"/>
</dbReference>
<dbReference type="InterPro" id="IPR001261">
    <property type="entry name" value="ArgE/DapE_CS"/>
</dbReference>
<dbReference type="InterPro" id="IPR011650">
    <property type="entry name" value="Peptidase_M20_dimer"/>
</dbReference>
<proteinExistence type="inferred from homology"/>
<dbReference type="NCBIfam" id="NF005710">
    <property type="entry name" value="PRK07522.1"/>
    <property type="match status" value="1"/>
</dbReference>
<evidence type="ECO:0000256" key="4">
    <source>
        <dbReference type="ARBA" id="ARBA00022571"/>
    </source>
</evidence>
<keyword evidence="3" id="KW-0963">Cytoplasm</keyword>
<dbReference type="InterPro" id="IPR036264">
    <property type="entry name" value="Bact_exopeptidase_dim_dom"/>
</dbReference>
<keyword evidence="6" id="KW-0479">Metal-binding</keyword>
<name>A0A3B0RHE3_9ZZZZ</name>
<sequence length="388" mass="42156">MTEQLSPLEIMQKLVSFPTVSRDTNLPLIDWVEGYLSGHGIEAHRYTHESGEKAALFAHVGPWEEGAVVLSGHTDVVPVDGQPWVTDPFEVVEKDGKYYGRGTCDMKGYDALAIWALVEAKARGIKRPLQLALSFDEEVGCTGAPPMIEAMQPVLPKGSAVIVGEPSTMQAVTAHKGGQGYVVRITGFEVHSSLLPTGVSAILEAGRILEWVNRTNAEIQAKEPAPLAAMFNPPFTTLHVGNIKGGTARNITAKDCVMDFEMRVVPGEDPDEWDRRFVTHARAVEAEMQKIRPETGIELDLLFHVPGLRPEEDGEAEALARAMTGDNGTHVVSYGTEGGQFQAAGYSVVVCGPGDIAQAHQPNEFIEVAQLKAGHDFMRRLITRLQGE</sequence>
<dbReference type="PANTHER" id="PTHR43808:SF31">
    <property type="entry name" value="N-ACETYL-L-CITRULLINE DEACETYLASE"/>
    <property type="match status" value="1"/>
</dbReference>
<keyword evidence="8" id="KW-0862">Zinc</keyword>
<dbReference type="SUPFAM" id="SSF55031">
    <property type="entry name" value="Bacterial exopeptidase dimerisation domain"/>
    <property type="match status" value="1"/>
</dbReference>
<dbReference type="GO" id="GO:0008777">
    <property type="term" value="F:acetylornithine deacetylase activity"/>
    <property type="evidence" value="ECO:0007669"/>
    <property type="project" value="UniProtKB-EC"/>
</dbReference>
<dbReference type="PROSITE" id="PS00759">
    <property type="entry name" value="ARGE_DAPE_CPG2_2"/>
    <property type="match status" value="1"/>
</dbReference>
<evidence type="ECO:0000256" key="5">
    <source>
        <dbReference type="ARBA" id="ARBA00022605"/>
    </source>
</evidence>
<dbReference type="GO" id="GO:0046872">
    <property type="term" value="F:metal ion binding"/>
    <property type="evidence" value="ECO:0007669"/>
    <property type="project" value="UniProtKB-KW"/>
</dbReference>
<dbReference type="EC" id="3.5.1.16" evidence="10"/>
<dbReference type="NCBIfam" id="TIGR01892">
    <property type="entry name" value="AcOrn-deacetyl"/>
    <property type="match status" value="1"/>
</dbReference>
<evidence type="ECO:0000256" key="1">
    <source>
        <dbReference type="ARBA" id="ARBA00001947"/>
    </source>
</evidence>
<evidence type="ECO:0000256" key="2">
    <source>
        <dbReference type="ARBA" id="ARBA00005691"/>
    </source>
</evidence>
<dbReference type="SUPFAM" id="SSF53187">
    <property type="entry name" value="Zn-dependent exopeptidases"/>
    <property type="match status" value="1"/>
</dbReference>